<protein>
    <recommendedName>
        <fullName evidence="1">Reverse transcriptase domain-containing protein</fullName>
    </recommendedName>
</protein>
<dbReference type="EMBL" id="JBJQOH010000003">
    <property type="protein sequence ID" value="KAL3693564.1"/>
    <property type="molecule type" value="Genomic_DNA"/>
</dbReference>
<dbReference type="AlphaFoldDB" id="A0ABD3HSI9"/>
<evidence type="ECO:0000313" key="3">
    <source>
        <dbReference type="Proteomes" id="UP001633002"/>
    </source>
</evidence>
<proteinExistence type="predicted"/>
<dbReference type="Pfam" id="PF00078">
    <property type="entry name" value="RVT_1"/>
    <property type="match status" value="1"/>
</dbReference>
<dbReference type="PANTHER" id="PTHR19446">
    <property type="entry name" value="REVERSE TRANSCRIPTASES"/>
    <property type="match status" value="1"/>
</dbReference>
<feature type="domain" description="Reverse transcriptase" evidence="1">
    <location>
        <begin position="295"/>
        <end position="573"/>
    </location>
</feature>
<dbReference type="Proteomes" id="UP001633002">
    <property type="component" value="Unassembled WGS sequence"/>
</dbReference>
<accession>A0ABD3HSI9</accession>
<dbReference type="InterPro" id="IPR000477">
    <property type="entry name" value="RT_dom"/>
</dbReference>
<reference evidence="2 3" key="1">
    <citation type="submission" date="2024-09" db="EMBL/GenBank/DDBJ databases">
        <title>Chromosome-scale assembly of Riccia sorocarpa.</title>
        <authorList>
            <person name="Paukszto L."/>
        </authorList>
    </citation>
    <scope>NUCLEOTIDE SEQUENCE [LARGE SCALE GENOMIC DNA]</scope>
    <source>
        <strain evidence="2">LP-2024</strain>
        <tissue evidence="2">Aerial parts of the thallus</tissue>
    </source>
</reference>
<evidence type="ECO:0000313" key="2">
    <source>
        <dbReference type="EMBL" id="KAL3693564.1"/>
    </source>
</evidence>
<dbReference type="CDD" id="cd01650">
    <property type="entry name" value="RT_nLTR_like"/>
    <property type="match status" value="1"/>
</dbReference>
<comment type="caution">
    <text evidence="2">The sequence shown here is derived from an EMBL/GenBank/DDBJ whole genome shotgun (WGS) entry which is preliminary data.</text>
</comment>
<dbReference type="PROSITE" id="PS50878">
    <property type="entry name" value="RT_POL"/>
    <property type="match status" value="1"/>
</dbReference>
<gene>
    <name evidence="2" type="ORF">R1sor_007215</name>
</gene>
<sequence length="903" mass="101731">MLDRFYAPVSFFRGLTITIVHHADFTLSDHLPVSLLLHGVVKPMATTNTYVFFKVDSRILKDPQLKSKIGEVWRKHRVAADLSIPSNFPCVEEVRALIKEAQYQESQQVSKLYQLKSQLWVLGEKALDSATDRDNFATLTEEVCRLESIQQHKFRLWSRDKFLAFGETNSRYYLSKFKARNLQNRISSLKLDDGTVLRSQTDLVREVYRFFSSMYERPVDDASTTECRSRLLDRLKSTVTNAEPFLTESPSARKFLDVLHSAPRGKAPGIDGFTYEALLELWSETGDDFTSMISTCWLHGAFPATLLEGLIKLIPKEIYLESLHNWRPIALLNAHYKLLAKVTACRLSVLLPRIILPQQQGFIRGRSVHSCVLNLLLAQDSLKRSKKQGAFVMLDLEKAYDRLSLDFLWETLRRLNFGEAFIKILQGLSHGATARVHVNAALSPESSIGRGVRQGCPLAPLLFALSTIPFILAIQDKARTGDLKLITLPGNVALDVCALGDDTAVFLKVVQPSFQVFLDLLHSFQLGSGAKINIRKSKILLIGRYTRPPDWLLSGPFHVLGKSETARYLGVTVASVLKPQDAWIRTINALSSRLLSFSGKSISFEDRYSVLRFLLQTKLSFVLSLTTLRRSHQKTLRQLLRQFLWGFSVSEEEAALGRSWSCRAHSWLSLSSFQVPDGSRDSILLSKLLSIPSVPGVFLFQAQQWRLHPAQSKYAFPLSVSTAYATLVNTYAPDWCQILNSRWQRASKFGHPSSSCAACGLQEDILHIFISYPAALRLWSTIRNNCALVSTVLSDLLTSASIPSALLQISNLRGGPKIASLMLLVHGFRACWRRRCLILFEGVTRSYTWVSVVISVIQTLLAEAAVISDKRRALLHAALRPILSYLPEIPPRFRDSYQRIFSG</sequence>
<keyword evidence="3" id="KW-1185">Reference proteome</keyword>
<organism evidence="2 3">
    <name type="scientific">Riccia sorocarpa</name>
    <dbReference type="NCBI Taxonomy" id="122646"/>
    <lineage>
        <taxon>Eukaryota</taxon>
        <taxon>Viridiplantae</taxon>
        <taxon>Streptophyta</taxon>
        <taxon>Embryophyta</taxon>
        <taxon>Marchantiophyta</taxon>
        <taxon>Marchantiopsida</taxon>
        <taxon>Marchantiidae</taxon>
        <taxon>Marchantiales</taxon>
        <taxon>Ricciaceae</taxon>
        <taxon>Riccia</taxon>
    </lineage>
</organism>
<name>A0ABD3HSI9_9MARC</name>
<evidence type="ECO:0000259" key="1">
    <source>
        <dbReference type="PROSITE" id="PS50878"/>
    </source>
</evidence>